<gene>
    <name evidence="1" type="ORF">GTI81_11980</name>
</gene>
<sequence>MSNKNEHGFWEWLQIDYFSRFPDATNDDVTKFLLRFTEASKNSTKEGSKIIEELFEEERKRRKGR</sequence>
<dbReference type="AlphaFoldDB" id="A0AAP6V9C0"/>
<dbReference type="EMBL" id="WVTJ01000024">
    <property type="protein sequence ID" value="MXS53434.1"/>
    <property type="molecule type" value="Genomic_DNA"/>
</dbReference>
<proteinExistence type="predicted"/>
<organism evidence="1 2">
    <name type="scientific">Enterococcus faecalis</name>
    <name type="common">Streptococcus faecalis</name>
    <dbReference type="NCBI Taxonomy" id="1351"/>
    <lineage>
        <taxon>Bacteria</taxon>
        <taxon>Bacillati</taxon>
        <taxon>Bacillota</taxon>
        <taxon>Bacilli</taxon>
        <taxon>Lactobacillales</taxon>
        <taxon>Enterococcaceae</taxon>
        <taxon>Enterococcus</taxon>
    </lineage>
</organism>
<protein>
    <submittedName>
        <fullName evidence="1">Uncharacterized protein</fullName>
    </submittedName>
</protein>
<dbReference type="RefSeq" id="WP_010829144.1">
    <property type="nucleotide sequence ID" value="NC_011642.1"/>
</dbReference>
<name>A0AAP6V9C0_ENTFL</name>
<comment type="caution">
    <text evidence="1">The sequence shown here is derived from an EMBL/GenBank/DDBJ whole genome shotgun (WGS) entry which is preliminary data.</text>
</comment>
<evidence type="ECO:0000313" key="2">
    <source>
        <dbReference type="Proteomes" id="UP000429730"/>
    </source>
</evidence>
<dbReference type="Proteomes" id="UP000429730">
    <property type="component" value="Unassembled WGS sequence"/>
</dbReference>
<accession>A0AAP6V9C0</accession>
<reference evidence="1 2" key="1">
    <citation type="submission" date="2019-04" db="EMBL/GenBank/DDBJ databases">
        <title>Step-wise assembly of the neonatal virome modulated by breast feeding.</title>
        <authorList>
            <person name="Liang G."/>
            <person name="Bushman F."/>
        </authorList>
    </citation>
    <scope>NUCLEOTIDE SEQUENCE [LARGE SCALE GENOMIC DNA]</scope>
    <source>
        <strain evidence="1 2">E3754</strain>
    </source>
</reference>
<evidence type="ECO:0000313" key="1">
    <source>
        <dbReference type="EMBL" id="MXS53434.1"/>
    </source>
</evidence>